<gene>
    <name evidence="1" type="ORF">EYF80_052881</name>
</gene>
<dbReference type="Proteomes" id="UP000314294">
    <property type="component" value="Unassembled WGS sequence"/>
</dbReference>
<dbReference type="AlphaFoldDB" id="A0A4Z2F743"/>
<accession>A0A4Z2F743</accession>
<dbReference type="EMBL" id="SRLO01001550">
    <property type="protein sequence ID" value="TNN36958.1"/>
    <property type="molecule type" value="Genomic_DNA"/>
</dbReference>
<comment type="caution">
    <text evidence="1">The sequence shown here is derived from an EMBL/GenBank/DDBJ whole genome shotgun (WGS) entry which is preliminary data.</text>
</comment>
<organism evidence="1 2">
    <name type="scientific">Liparis tanakae</name>
    <name type="common">Tanaka's snailfish</name>
    <dbReference type="NCBI Taxonomy" id="230148"/>
    <lineage>
        <taxon>Eukaryota</taxon>
        <taxon>Metazoa</taxon>
        <taxon>Chordata</taxon>
        <taxon>Craniata</taxon>
        <taxon>Vertebrata</taxon>
        <taxon>Euteleostomi</taxon>
        <taxon>Actinopterygii</taxon>
        <taxon>Neopterygii</taxon>
        <taxon>Teleostei</taxon>
        <taxon>Neoteleostei</taxon>
        <taxon>Acanthomorphata</taxon>
        <taxon>Eupercaria</taxon>
        <taxon>Perciformes</taxon>
        <taxon>Cottioidei</taxon>
        <taxon>Cottales</taxon>
        <taxon>Liparidae</taxon>
        <taxon>Liparis</taxon>
    </lineage>
</organism>
<reference evidence="1 2" key="1">
    <citation type="submission" date="2019-03" db="EMBL/GenBank/DDBJ databases">
        <title>First draft genome of Liparis tanakae, snailfish: a comprehensive survey of snailfish specific genes.</title>
        <authorList>
            <person name="Kim W."/>
            <person name="Song I."/>
            <person name="Jeong J.-H."/>
            <person name="Kim D."/>
            <person name="Kim S."/>
            <person name="Ryu S."/>
            <person name="Song J.Y."/>
            <person name="Lee S.K."/>
        </authorList>
    </citation>
    <scope>NUCLEOTIDE SEQUENCE [LARGE SCALE GENOMIC DNA]</scope>
    <source>
        <tissue evidence="1">Muscle</tissue>
    </source>
</reference>
<keyword evidence="2" id="KW-1185">Reference proteome</keyword>
<proteinExistence type="predicted"/>
<sequence>MKRIKCDITTQHCDGIWGTEDREARSKLKTVTMMPLRWMNGHVLHREAAWVHPGIESQYSFTSASSQAYL</sequence>
<name>A0A4Z2F743_9TELE</name>
<protein>
    <submittedName>
        <fullName evidence="1">Uncharacterized protein</fullName>
    </submittedName>
</protein>
<evidence type="ECO:0000313" key="1">
    <source>
        <dbReference type="EMBL" id="TNN36958.1"/>
    </source>
</evidence>
<evidence type="ECO:0000313" key="2">
    <source>
        <dbReference type="Proteomes" id="UP000314294"/>
    </source>
</evidence>